<reference evidence="2" key="3">
    <citation type="submission" date="2020-05" db="EMBL/GenBank/DDBJ databases">
        <authorList>
            <person name="Rincon C."/>
            <person name="Sanders R I."/>
            <person name="Robbins C."/>
            <person name="Chaturvedi A."/>
        </authorList>
    </citation>
    <scope>NUCLEOTIDE SEQUENCE</scope>
    <source>
        <strain evidence="2">CHB12</strain>
    </source>
</reference>
<reference evidence="3 4" key="1">
    <citation type="submission" date="2016-04" db="EMBL/GenBank/DDBJ databases">
        <title>Genome analyses suggest a sexual origin of heterokaryosis in a supposedly ancient asexual fungus.</title>
        <authorList>
            <person name="Ropars J."/>
            <person name="Sedzielewska K."/>
            <person name="Noel J."/>
            <person name="Charron P."/>
            <person name="Farinelli L."/>
            <person name="Marton T."/>
            <person name="Kruger M."/>
            <person name="Pelin A."/>
            <person name="Brachmann A."/>
            <person name="Corradi N."/>
        </authorList>
    </citation>
    <scope>NUCLEOTIDE SEQUENCE [LARGE SCALE GENOMIC DNA]</scope>
    <source>
        <strain evidence="3 4">A5</strain>
    </source>
</reference>
<dbReference type="VEuPathDB" id="FungiDB:RhiirFUN_021544"/>
<comment type="caution">
    <text evidence="3">The sequence shown here is derived from an EMBL/GenBank/DDBJ whole genome shotgun (WGS) entry which is preliminary data.</text>
</comment>
<dbReference type="Proteomes" id="UP000232722">
    <property type="component" value="Unassembled WGS sequence"/>
</dbReference>
<feature type="chain" id="PRO_5014157194" evidence="1">
    <location>
        <begin position="26"/>
        <end position="153"/>
    </location>
</feature>
<gene>
    <name evidence="2" type="ORF">CHRIB12_LOCUS4217</name>
    <name evidence="3" type="ORF">RhiirA5_378409</name>
</gene>
<sequence length="153" mass="17395">MISRKLPFLVTVALFCMIFIGLTQTDSLNKRQGDICFADFADGVDGLYTFTDFGGPFKLKKRSIMHRVNGQFTKGFEKDTDINNYEFFIMTKEGRKVDFTEDFKENVKIFPAGGTTPFQKVYKDDDHSVNNLIGGKFVVNHNGKKLASTILHF</sequence>
<dbReference type="OrthoDB" id="2401648at2759"/>
<dbReference type="VEuPathDB" id="FungiDB:FUN_009721"/>
<proteinExistence type="predicted"/>
<dbReference type="Proteomes" id="UP000684084">
    <property type="component" value="Unassembled WGS sequence"/>
</dbReference>
<accession>A0A2I1ETM2</accession>
<name>A0A2I1ETM2_9GLOM</name>
<protein>
    <submittedName>
        <fullName evidence="3">Uncharacterized protein</fullName>
    </submittedName>
</protein>
<evidence type="ECO:0000256" key="1">
    <source>
        <dbReference type="SAM" id="SignalP"/>
    </source>
</evidence>
<evidence type="ECO:0000313" key="3">
    <source>
        <dbReference type="EMBL" id="PKC05714.1"/>
    </source>
</evidence>
<dbReference type="EMBL" id="LLXJ01000843">
    <property type="protein sequence ID" value="PKC05714.1"/>
    <property type="molecule type" value="Genomic_DNA"/>
</dbReference>
<evidence type="ECO:0000313" key="4">
    <source>
        <dbReference type="Proteomes" id="UP000232722"/>
    </source>
</evidence>
<organism evidence="3 4">
    <name type="scientific">Rhizophagus irregularis</name>
    <dbReference type="NCBI Taxonomy" id="588596"/>
    <lineage>
        <taxon>Eukaryota</taxon>
        <taxon>Fungi</taxon>
        <taxon>Fungi incertae sedis</taxon>
        <taxon>Mucoromycota</taxon>
        <taxon>Glomeromycotina</taxon>
        <taxon>Glomeromycetes</taxon>
        <taxon>Glomerales</taxon>
        <taxon>Glomeraceae</taxon>
        <taxon>Rhizophagus</taxon>
    </lineage>
</organism>
<reference evidence="3 4" key="2">
    <citation type="submission" date="2017-09" db="EMBL/GenBank/DDBJ databases">
        <title>Extensive intraspecific genome diversity in a model arbuscular mycorrhizal fungus.</title>
        <authorList>
            <person name="Chen E.C."/>
            <person name="Morin E."/>
            <person name="Beaudet D."/>
            <person name="Noel J."/>
            <person name="Ndikumana S."/>
            <person name="Charron P."/>
            <person name="St-Onge C."/>
            <person name="Giorgi J."/>
            <person name="Grigoriev I.V."/>
            <person name="Roux C."/>
            <person name="Martin F.M."/>
            <person name="Corradi N."/>
        </authorList>
    </citation>
    <scope>NUCLEOTIDE SEQUENCE [LARGE SCALE GENOMIC DNA]</scope>
    <source>
        <strain evidence="3 4">A5</strain>
    </source>
</reference>
<keyword evidence="1" id="KW-0732">Signal</keyword>
<feature type="signal peptide" evidence="1">
    <location>
        <begin position="1"/>
        <end position="25"/>
    </location>
</feature>
<dbReference type="EMBL" id="CAGKOT010000006">
    <property type="protein sequence ID" value="CAB5346467.1"/>
    <property type="molecule type" value="Genomic_DNA"/>
</dbReference>
<evidence type="ECO:0000313" key="2">
    <source>
        <dbReference type="EMBL" id="CAB5346467.1"/>
    </source>
</evidence>
<dbReference type="AlphaFoldDB" id="A0A2I1ETM2"/>